<comment type="caution">
    <text evidence="1">The sequence shown here is derived from an EMBL/GenBank/DDBJ whole genome shotgun (WGS) entry which is preliminary data.</text>
</comment>
<keyword evidence="2" id="KW-1185">Reference proteome</keyword>
<dbReference type="Gene3D" id="6.10.140.1230">
    <property type="match status" value="1"/>
</dbReference>
<dbReference type="GeneID" id="28939297"/>
<dbReference type="PANTHER" id="PTHR10476">
    <property type="entry name" value="CHARGED MULTIVESICULAR BODY PROTEIN"/>
    <property type="match status" value="1"/>
</dbReference>
<accession>A0A0W4ZUT8</accession>
<dbReference type="EMBL" id="LFWA01000003">
    <property type="protein sequence ID" value="KTW32096.1"/>
    <property type="molecule type" value="Genomic_DNA"/>
</dbReference>
<dbReference type="GO" id="GO:0070676">
    <property type="term" value="P:intralumenal vesicle formation"/>
    <property type="evidence" value="ECO:0007669"/>
    <property type="project" value="EnsemblFungi"/>
</dbReference>
<reference evidence="2" key="1">
    <citation type="journal article" date="2016" name="Nat. Commun.">
        <title>Genome analysis of three Pneumocystis species reveals adaptation mechanisms to life exclusively in mammalian hosts.</title>
        <authorList>
            <person name="Ma L."/>
            <person name="Chen Z."/>
            <person name="Huang D.W."/>
            <person name="Kutty G."/>
            <person name="Ishihara M."/>
            <person name="Wang H."/>
            <person name="Abouelleil A."/>
            <person name="Bishop L."/>
            <person name="Davey E."/>
            <person name="Deng R."/>
            <person name="Deng X."/>
            <person name="Fan L."/>
            <person name="Fantoni G."/>
            <person name="Fitzgerald M."/>
            <person name="Gogineni E."/>
            <person name="Goldberg J.M."/>
            <person name="Handley G."/>
            <person name="Hu X."/>
            <person name="Huber C."/>
            <person name="Jiao X."/>
            <person name="Jones K."/>
            <person name="Levin J.Z."/>
            <person name="Liu Y."/>
            <person name="Macdonald P."/>
            <person name="Melnikov A."/>
            <person name="Raley C."/>
            <person name="Sassi M."/>
            <person name="Sherman B.T."/>
            <person name="Song X."/>
            <person name="Sykes S."/>
            <person name="Tran B."/>
            <person name="Walsh L."/>
            <person name="Xia Y."/>
            <person name="Yang J."/>
            <person name="Young S."/>
            <person name="Zeng Q."/>
            <person name="Zheng X."/>
            <person name="Stephens R."/>
            <person name="Nusbaum C."/>
            <person name="Birren B.W."/>
            <person name="Azadi P."/>
            <person name="Lempicki R.A."/>
            <person name="Cuomo C.A."/>
            <person name="Kovacs J.A."/>
        </authorList>
    </citation>
    <scope>NUCLEOTIDE SEQUENCE [LARGE SCALE GENOMIC DNA]</scope>
    <source>
        <strain evidence="2">RU7</strain>
    </source>
</reference>
<evidence type="ECO:0000313" key="2">
    <source>
        <dbReference type="Proteomes" id="UP000053447"/>
    </source>
</evidence>
<dbReference type="RefSeq" id="XP_018230788.1">
    <property type="nucleotide sequence ID" value="XM_018373042.1"/>
</dbReference>
<dbReference type="STRING" id="1408657.A0A0W4ZUT8"/>
<proteinExistence type="predicted"/>
<dbReference type="OrthoDB" id="2329734at2759"/>
<dbReference type="GO" id="GO:0042802">
    <property type="term" value="F:identical protein binding"/>
    <property type="evidence" value="ECO:0007669"/>
    <property type="project" value="EnsemblFungi"/>
</dbReference>
<evidence type="ECO:0000313" key="1">
    <source>
        <dbReference type="EMBL" id="KTW32096.1"/>
    </source>
</evidence>
<name>A0A0W4ZUT8_PNEJ7</name>
<dbReference type="Proteomes" id="UP000053447">
    <property type="component" value="Unassembled WGS sequence"/>
</dbReference>
<dbReference type="Pfam" id="PF03357">
    <property type="entry name" value="Snf7"/>
    <property type="match status" value="1"/>
</dbReference>
<dbReference type="GO" id="GO:0043328">
    <property type="term" value="P:protein transport to vacuole involved in ubiquitin-dependent protein catabolic process via the multivesicular body sorting pathway"/>
    <property type="evidence" value="ECO:0007669"/>
    <property type="project" value="EnsemblFungi"/>
</dbReference>
<dbReference type="GO" id="GO:0000815">
    <property type="term" value="C:ESCRT III complex"/>
    <property type="evidence" value="ECO:0007669"/>
    <property type="project" value="EnsemblFungi"/>
</dbReference>
<dbReference type="InterPro" id="IPR005024">
    <property type="entry name" value="Snf7_fam"/>
</dbReference>
<dbReference type="VEuPathDB" id="FungiDB:T551_00778"/>
<dbReference type="GO" id="GO:1904669">
    <property type="term" value="P:ATP export"/>
    <property type="evidence" value="ECO:0007669"/>
    <property type="project" value="EnsemblFungi"/>
</dbReference>
<evidence type="ECO:0008006" key="3">
    <source>
        <dbReference type="Google" id="ProtNLM"/>
    </source>
</evidence>
<dbReference type="eggNOG" id="KOG3229">
    <property type="taxonomic scope" value="Eukaryota"/>
</dbReference>
<dbReference type="AlphaFoldDB" id="A0A0W4ZUT8"/>
<gene>
    <name evidence="1" type="ORF">T551_00778</name>
</gene>
<protein>
    <recommendedName>
        <fullName evidence="3">Vacuolar protein-sorting-associated protein 24</fullName>
    </recommendedName>
</protein>
<organism evidence="1 2">
    <name type="scientific">Pneumocystis jirovecii (strain RU7)</name>
    <name type="common">Human pneumocystis pneumonia agent</name>
    <dbReference type="NCBI Taxonomy" id="1408657"/>
    <lineage>
        <taxon>Eukaryota</taxon>
        <taxon>Fungi</taxon>
        <taxon>Dikarya</taxon>
        <taxon>Ascomycota</taxon>
        <taxon>Taphrinomycotina</taxon>
        <taxon>Pneumocystomycetes</taxon>
        <taxon>Pneumocystaceae</taxon>
        <taxon>Pneumocystis</taxon>
    </lineage>
</organism>
<sequence>MEVLRRLFIGRPLQEQVREWQRKLRSECRNIDRQLSQLSIQENKTKQSIKKYASEGSSHTTQVSCRLLTKELIRAKKQRSRLEYSKALLNSLNMQLDEQLATLKIAGILQKSTIMIKDVNKLIRLPELNETMMAISKEMMKAGIFEEMVSDALDMEDLDQDTVETKQIDQILFEITDGLLGSIEPAPTTQINTVEETDQEETSLEHMRHRLKALRN</sequence>